<keyword evidence="4" id="KW-0732">Signal</keyword>
<keyword evidence="2" id="KW-0325">Glycoprotein</keyword>
<dbReference type="InterPro" id="IPR012334">
    <property type="entry name" value="Pectin_lyas_fold"/>
</dbReference>
<dbReference type="OrthoDB" id="8737820at2"/>
<organism evidence="5 6">
    <name type="scientific">Arenibacter aquaticus</name>
    <dbReference type="NCBI Taxonomy" id="2489054"/>
    <lineage>
        <taxon>Bacteria</taxon>
        <taxon>Pseudomonadati</taxon>
        <taxon>Bacteroidota</taxon>
        <taxon>Flavobacteriia</taxon>
        <taxon>Flavobacteriales</taxon>
        <taxon>Flavobacteriaceae</taxon>
        <taxon>Arenibacter</taxon>
    </lineage>
</organism>
<evidence type="ECO:0008006" key="7">
    <source>
        <dbReference type="Google" id="ProtNLM"/>
    </source>
</evidence>
<proteinExistence type="predicted"/>
<dbReference type="Proteomes" id="UP000267585">
    <property type="component" value="Unassembled WGS sequence"/>
</dbReference>
<dbReference type="PANTHER" id="PTHR42970">
    <property type="entry name" value="PECTATE LYASE C-RELATED"/>
    <property type="match status" value="1"/>
</dbReference>
<protein>
    <recommendedName>
        <fullName evidence="7">Pectate lyase</fullName>
    </recommendedName>
</protein>
<reference evidence="5 6" key="1">
    <citation type="submission" date="2018-11" db="EMBL/GenBank/DDBJ databases">
        <title>Arenibacter aquaticus sp.nov., a marine bacterium isolated from surface seawater in the South China Sea.</title>
        <authorList>
            <person name="Guo J."/>
            <person name="Sun J."/>
        </authorList>
    </citation>
    <scope>NUCLEOTIDE SEQUENCE [LARGE SCALE GENOMIC DNA]</scope>
    <source>
        <strain evidence="5 6">GUO666</strain>
    </source>
</reference>
<dbReference type="PANTHER" id="PTHR42970:SF1">
    <property type="entry name" value="PECTATE LYASE C-RELATED"/>
    <property type="match status" value="1"/>
</dbReference>
<comment type="caution">
    <text evidence="5">The sequence shown here is derived from an EMBL/GenBank/DDBJ whole genome shotgun (WGS) entry which is preliminary data.</text>
</comment>
<dbReference type="Gene3D" id="2.60.40.3440">
    <property type="match status" value="1"/>
</dbReference>
<sequence length="581" mass="63563">MKFHPTNVFQVTLVCFVLFLSFSCNKDSDLLAEYVVEQPKAFLVNDQVITLANSPVTIDPLSNDSFDDKDNVVITEVTPPTIGNAVVNEDNTITYTPDPDETGTDQFDYSTTVTNPDNTVTEETGSVTVTVTDKTPTEEPVEMGPLKAFPSAYGAGSNVTGGRGGKVLHVTNLNASGDGSLKAALESSGPAYIVFDISGVINLPRNGIVISGAEDKTVLGQTAPEGGITLTGGKFRFNHSKNLIIRYLRSRPRLDKNGSLTSSDDAHTSAFLFYGTDGLILDHVSASFAHDKGINFYNNDGIAPKTRNITVSNSLIADSNTMMNLGNNPQADMTNCQNFSVIYNLFGNSRHRTPNMEALGYGEIINNVVHGWGARLSNVYNGLLLNHIGNYYKNPGLGVVDNKHQQVGVSAVPLIYTSSNFYTNRLTGSDNEDNRVIWSYFKNKTQLNSSFFVSTMHPRTIPNPSPILSAQEAYDKILADVGANKYLDNEGIPQKYIDDYDQSVISNVKNNRRVEPLNTSNWKLPELPSNERSSSYDSDKDGMADAWEIRLFGDLSKEATGTDASSEYTNIEVFAYQVDFE</sequence>
<dbReference type="PROSITE" id="PS51257">
    <property type="entry name" value="PROKAR_LIPOPROTEIN"/>
    <property type="match status" value="1"/>
</dbReference>
<name>A0A3S0CNU4_9FLAO</name>
<evidence type="ECO:0000256" key="2">
    <source>
        <dbReference type="ARBA" id="ARBA00023180"/>
    </source>
</evidence>
<dbReference type="RefSeq" id="WP_126161781.1">
    <property type="nucleotide sequence ID" value="NZ_RQPJ01000003.1"/>
</dbReference>
<evidence type="ECO:0000256" key="4">
    <source>
        <dbReference type="SAM" id="SignalP"/>
    </source>
</evidence>
<accession>A0A3S0CNU4</accession>
<evidence type="ECO:0000313" key="6">
    <source>
        <dbReference type="Proteomes" id="UP000267585"/>
    </source>
</evidence>
<dbReference type="InterPro" id="IPR052063">
    <property type="entry name" value="Polysaccharide_Lyase_1"/>
</dbReference>
<feature type="signal peptide" evidence="4">
    <location>
        <begin position="1"/>
        <end position="26"/>
    </location>
</feature>
<dbReference type="AlphaFoldDB" id="A0A3S0CNU4"/>
<dbReference type="Pfam" id="PF17963">
    <property type="entry name" value="Big_9"/>
    <property type="match status" value="1"/>
</dbReference>
<evidence type="ECO:0000313" key="5">
    <source>
        <dbReference type="EMBL" id="RTE53793.1"/>
    </source>
</evidence>
<dbReference type="InterPro" id="IPR011050">
    <property type="entry name" value="Pectin_lyase_fold/virulence"/>
</dbReference>
<evidence type="ECO:0000256" key="3">
    <source>
        <dbReference type="SAM" id="MobiDB-lite"/>
    </source>
</evidence>
<dbReference type="EMBL" id="RQPJ01000003">
    <property type="protein sequence ID" value="RTE53793.1"/>
    <property type="molecule type" value="Genomic_DNA"/>
</dbReference>
<keyword evidence="6" id="KW-1185">Reference proteome</keyword>
<keyword evidence="1" id="KW-0479">Metal-binding</keyword>
<evidence type="ECO:0000256" key="1">
    <source>
        <dbReference type="ARBA" id="ARBA00022723"/>
    </source>
</evidence>
<gene>
    <name evidence="5" type="ORF">EHW67_07605</name>
</gene>
<feature type="chain" id="PRO_5018750414" description="Pectate lyase" evidence="4">
    <location>
        <begin position="27"/>
        <end position="581"/>
    </location>
</feature>
<feature type="region of interest" description="Disordered" evidence="3">
    <location>
        <begin position="520"/>
        <end position="540"/>
    </location>
</feature>
<dbReference type="Gene3D" id="2.160.20.10">
    <property type="entry name" value="Single-stranded right-handed beta-helix, Pectin lyase-like"/>
    <property type="match status" value="1"/>
</dbReference>
<dbReference type="GO" id="GO:0046872">
    <property type="term" value="F:metal ion binding"/>
    <property type="evidence" value="ECO:0007669"/>
    <property type="project" value="UniProtKB-KW"/>
</dbReference>
<dbReference type="SUPFAM" id="SSF51126">
    <property type="entry name" value="Pectin lyase-like"/>
    <property type="match status" value="1"/>
</dbReference>